<proteinExistence type="predicted"/>
<evidence type="ECO:0000256" key="1">
    <source>
        <dbReference type="SAM" id="MobiDB-lite"/>
    </source>
</evidence>
<accession>A0ABN9SI53</accession>
<dbReference type="EMBL" id="CAUYUJ010011225">
    <property type="protein sequence ID" value="CAK0831372.1"/>
    <property type="molecule type" value="Genomic_DNA"/>
</dbReference>
<keyword evidence="3" id="KW-1185">Reference proteome</keyword>
<evidence type="ECO:0000313" key="2">
    <source>
        <dbReference type="EMBL" id="CAK0831372.1"/>
    </source>
</evidence>
<gene>
    <name evidence="2" type="ORF">PCOR1329_LOCUS29699</name>
</gene>
<feature type="region of interest" description="Disordered" evidence="1">
    <location>
        <begin position="1"/>
        <end position="43"/>
    </location>
</feature>
<name>A0ABN9SI53_9DINO</name>
<feature type="compositionally biased region" description="Low complexity" evidence="1">
    <location>
        <begin position="301"/>
        <end position="315"/>
    </location>
</feature>
<feature type="region of interest" description="Disordered" evidence="1">
    <location>
        <begin position="301"/>
        <end position="363"/>
    </location>
</feature>
<sequence>MSLEGSPRSGSQAAGAAGHAKPNPKQSWAKLLDRVADSEKGTTASIRVTKVDNDRTKLLKEVLNCAAKATMGTRRPPEVTSGTSMFEGCDTIEEVHKVKERYESISGVPSRSSSKAVAEPERAGLGASCTLDAESVLSVAAGIDPALRGVLANAGQRLAGLHLCLQSESEPPACPGPVQAPSLRRDVVLVSRGGPARQGELQRLEEAADQFIDQFIQFGPLDALDATFADPCVDDAALAEAFPGRSDHNPALVGLTDYLLERPEEWRRTMQRIQSNASFTVKQRAARQVCLETCPSALSLHSASSEAPSGPESALSGGGGGSRQQHRALRTATTPFGSTPPAQPRARGRGSLGVLNPFGDPQG</sequence>
<evidence type="ECO:0000313" key="3">
    <source>
        <dbReference type="Proteomes" id="UP001189429"/>
    </source>
</evidence>
<protein>
    <submittedName>
        <fullName evidence="2">Uncharacterized protein</fullName>
    </submittedName>
</protein>
<dbReference type="Proteomes" id="UP001189429">
    <property type="component" value="Unassembled WGS sequence"/>
</dbReference>
<comment type="caution">
    <text evidence="2">The sequence shown here is derived from an EMBL/GenBank/DDBJ whole genome shotgun (WGS) entry which is preliminary data.</text>
</comment>
<feature type="compositionally biased region" description="Low complexity" evidence="1">
    <location>
        <begin position="1"/>
        <end position="20"/>
    </location>
</feature>
<feature type="compositionally biased region" description="Basic and acidic residues" evidence="1">
    <location>
        <begin position="31"/>
        <end position="40"/>
    </location>
</feature>
<organism evidence="2 3">
    <name type="scientific">Prorocentrum cordatum</name>
    <dbReference type="NCBI Taxonomy" id="2364126"/>
    <lineage>
        <taxon>Eukaryota</taxon>
        <taxon>Sar</taxon>
        <taxon>Alveolata</taxon>
        <taxon>Dinophyceae</taxon>
        <taxon>Prorocentrales</taxon>
        <taxon>Prorocentraceae</taxon>
        <taxon>Prorocentrum</taxon>
    </lineage>
</organism>
<reference evidence="2" key="1">
    <citation type="submission" date="2023-10" db="EMBL/GenBank/DDBJ databases">
        <authorList>
            <person name="Chen Y."/>
            <person name="Shah S."/>
            <person name="Dougan E. K."/>
            <person name="Thang M."/>
            <person name="Chan C."/>
        </authorList>
    </citation>
    <scope>NUCLEOTIDE SEQUENCE [LARGE SCALE GENOMIC DNA]</scope>
</reference>